<accession>A0A9Y2EV73</accession>
<gene>
    <name evidence="1" type="ORF">P3F81_12095</name>
</gene>
<dbReference type="AlphaFoldDB" id="A0A9Y2EV73"/>
<keyword evidence="2" id="KW-1185">Reference proteome</keyword>
<evidence type="ECO:0008006" key="3">
    <source>
        <dbReference type="Google" id="ProtNLM"/>
    </source>
</evidence>
<sequence length="145" mass="16239">MSINGKAYSWEDITITLPHGVLIGIQDIEYSDKKETNAEYGKGSVPIGYSEGNYSAEVKFTLLLEEAKKFNDAMKLYPAFYRHKPFPIVVSYANEDERTLTDVLPSVKITERKNSAKQGDKGIATEFSGIILDPIEYDGLKACDY</sequence>
<dbReference type="Proteomes" id="UP001243623">
    <property type="component" value="Chromosome"/>
</dbReference>
<organism evidence="1 2">
    <name type="scientific">Selenobaculum gibii</name>
    <dbReference type="NCBI Taxonomy" id="3054208"/>
    <lineage>
        <taxon>Bacteria</taxon>
        <taxon>Bacillati</taxon>
        <taxon>Bacillota</taxon>
        <taxon>Negativicutes</taxon>
        <taxon>Selenomonadales</taxon>
        <taxon>Selenomonadaceae</taxon>
        <taxon>Selenobaculum</taxon>
    </lineage>
</organism>
<evidence type="ECO:0000313" key="1">
    <source>
        <dbReference type="EMBL" id="WIW70609.1"/>
    </source>
</evidence>
<proteinExistence type="predicted"/>
<protein>
    <recommendedName>
        <fullName evidence="3">Phage tail protein</fullName>
    </recommendedName>
</protein>
<dbReference type="EMBL" id="CP120678">
    <property type="protein sequence ID" value="WIW70609.1"/>
    <property type="molecule type" value="Genomic_DNA"/>
</dbReference>
<dbReference type="RefSeq" id="WP_309320446.1">
    <property type="nucleotide sequence ID" value="NZ_CP120678.1"/>
</dbReference>
<name>A0A9Y2EV73_9FIRM</name>
<reference evidence="1" key="1">
    <citation type="submission" date="2023-03" db="EMBL/GenBank/DDBJ databases">
        <title>Selenobaculum gbiensis gen. nov. sp. nov., a new bacterium isolated from the gut microbiota of IBD patient.</title>
        <authorList>
            <person name="Yeo S."/>
            <person name="Park H."/>
            <person name="Huh C.S."/>
        </authorList>
    </citation>
    <scope>NUCLEOTIDE SEQUENCE</scope>
    <source>
        <strain evidence="1">ICN-92133</strain>
    </source>
</reference>
<evidence type="ECO:0000313" key="2">
    <source>
        <dbReference type="Proteomes" id="UP001243623"/>
    </source>
</evidence>
<dbReference type="KEGG" id="sgbi:P3F81_12095"/>